<protein>
    <submittedName>
        <fullName evidence="1">Uncharacterized protein</fullName>
    </submittedName>
</protein>
<dbReference type="AlphaFoldDB" id="A0A1H5NI62"/>
<accession>A0A1H5NI62</accession>
<dbReference type="EMBL" id="FNUG01000004">
    <property type="protein sequence ID" value="SEF01329.1"/>
    <property type="molecule type" value="Genomic_DNA"/>
</dbReference>
<evidence type="ECO:0000313" key="1">
    <source>
        <dbReference type="EMBL" id="SEF01329.1"/>
    </source>
</evidence>
<keyword evidence="2" id="KW-1185">Reference proteome</keyword>
<sequence length="39" mass="4595">MSCDTRLLVGIVIYITLPLEFFNEHVVTSKYGERENLFF</sequence>
<dbReference type="Proteomes" id="UP000199448">
    <property type="component" value="Unassembled WGS sequence"/>
</dbReference>
<evidence type="ECO:0000313" key="2">
    <source>
        <dbReference type="Proteomes" id="UP000199448"/>
    </source>
</evidence>
<reference evidence="1 2" key="1">
    <citation type="submission" date="2016-10" db="EMBL/GenBank/DDBJ databases">
        <authorList>
            <person name="de Groot N.N."/>
        </authorList>
    </citation>
    <scope>NUCLEOTIDE SEQUENCE [LARGE SCALE GENOMIC DNA]</scope>
    <source>
        <strain evidence="1 2">DSM 23553</strain>
    </source>
</reference>
<proteinExistence type="predicted"/>
<organism evidence="1 2">
    <name type="scientific">Salinimicrobium catena</name>
    <dbReference type="NCBI Taxonomy" id="390640"/>
    <lineage>
        <taxon>Bacteria</taxon>
        <taxon>Pseudomonadati</taxon>
        <taxon>Bacteroidota</taxon>
        <taxon>Flavobacteriia</taxon>
        <taxon>Flavobacteriales</taxon>
        <taxon>Flavobacteriaceae</taxon>
        <taxon>Salinimicrobium</taxon>
    </lineage>
</organism>
<gene>
    <name evidence="1" type="ORF">SAMN04488034_104213</name>
</gene>
<name>A0A1H5NI62_9FLAO</name>